<sequence length="297" mass="30668">MSQAVLITGASGGIGQALVKAIAGKGYTVYAGVRGEAEVLAGMPGVRTVTLDVTDSDSVAAAAEQVGRDLRDQGLRAVINNAGVIVQGPLEIVPPAELRRQFEVNTYGPVFVTQAFLPLLRTGGGRVINISAATARQPVPFLAPLAGSKAALASMSTALRMELAAWDIPVVLIEPGSTATAIFDKAATAAEAALALADPGRAALYAEHLAAVAKATARRRHASTEPVVRTVTTALEARKPKRVYVVPGDARLLGLLSRLPAPLRERLISGTLGLTGVQAGKSTPSNGSLSTTRDRSR</sequence>
<dbReference type="Proteomes" id="UP000579153">
    <property type="component" value="Unassembled WGS sequence"/>
</dbReference>
<dbReference type="InterPro" id="IPR002347">
    <property type="entry name" value="SDR_fam"/>
</dbReference>
<dbReference type="InterPro" id="IPR036291">
    <property type="entry name" value="NAD(P)-bd_dom_sf"/>
</dbReference>
<dbReference type="RefSeq" id="WP_221519463.1">
    <property type="nucleotide sequence ID" value="NZ_JACHMB010000001.1"/>
</dbReference>
<comment type="caution">
    <text evidence="3">The sequence shown here is derived from an EMBL/GenBank/DDBJ whole genome shotgun (WGS) entry which is preliminary data.</text>
</comment>
<accession>A0A7W9LBK0</accession>
<proteinExistence type="inferred from homology"/>
<evidence type="ECO:0000256" key="2">
    <source>
        <dbReference type="SAM" id="MobiDB-lite"/>
    </source>
</evidence>
<dbReference type="Pfam" id="PF00106">
    <property type="entry name" value="adh_short"/>
    <property type="match status" value="1"/>
</dbReference>
<gene>
    <name evidence="3" type="ORF">HD596_004578</name>
</gene>
<dbReference type="EMBL" id="JACHMB010000001">
    <property type="protein sequence ID" value="MBB5777822.1"/>
    <property type="molecule type" value="Genomic_DNA"/>
</dbReference>
<organism evidence="3 4">
    <name type="scientific">Nonomuraea jabiensis</name>
    <dbReference type="NCBI Taxonomy" id="882448"/>
    <lineage>
        <taxon>Bacteria</taxon>
        <taxon>Bacillati</taxon>
        <taxon>Actinomycetota</taxon>
        <taxon>Actinomycetes</taxon>
        <taxon>Streptosporangiales</taxon>
        <taxon>Streptosporangiaceae</taxon>
        <taxon>Nonomuraea</taxon>
    </lineage>
</organism>
<protein>
    <submittedName>
        <fullName evidence="3">NAD(P)-dependent dehydrogenase (Short-subunit alcohol dehydrogenase family)</fullName>
    </submittedName>
</protein>
<feature type="region of interest" description="Disordered" evidence="2">
    <location>
        <begin position="275"/>
        <end position="297"/>
    </location>
</feature>
<comment type="similarity">
    <text evidence="1">Belongs to the short-chain dehydrogenases/reductases (SDR) family.</text>
</comment>
<name>A0A7W9LBK0_9ACTN</name>
<dbReference type="GO" id="GO:0008202">
    <property type="term" value="P:steroid metabolic process"/>
    <property type="evidence" value="ECO:0007669"/>
    <property type="project" value="TreeGrafter"/>
</dbReference>
<reference evidence="3 4" key="1">
    <citation type="submission" date="2020-08" db="EMBL/GenBank/DDBJ databases">
        <title>Sequencing the genomes of 1000 actinobacteria strains.</title>
        <authorList>
            <person name="Klenk H.-P."/>
        </authorList>
    </citation>
    <scope>NUCLEOTIDE SEQUENCE [LARGE SCALE GENOMIC DNA]</scope>
    <source>
        <strain evidence="3 4">DSM 45507</strain>
    </source>
</reference>
<dbReference type="Gene3D" id="3.40.50.720">
    <property type="entry name" value="NAD(P)-binding Rossmann-like Domain"/>
    <property type="match status" value="1"/>
</dbReference>
<keyword evidence="4" id="KW-1185">Reference proteome</keyword>
<dbReference type="PANTHER" id="PTHR43313">
    <property type="entry name" value="SHORT-CHAIN DEHYDROGENASE/REDUCTASE FAMILY 9C"/>
    <property type="match status" value="1"/>
</dbReference>
<dbReference type="AlphaFoldDB" id="A0A7W9LBK0"/>
<dbReference type="SUPFAM" id="SSF51735">
    <property type="entry name" value="NAD(P)-binding Rossmann-fold domains"/>
    <property type="match status" value="1"/>
</dbReference>
<dbReference type="GO" id="GO:0016491">
    <property type="term" value="F:oxidoreductase activity"/>
    <property type="evidence" value="ECO:0007669"/>
    <property type="project" value="TreeGrafter"/>
</dbReference>
<dbReference type="PRINTS" id="PR00080">
    <property type="entry name" value="SDRFAMILY"/>
</dbReference>
<dbReference type="PRINTS" id="PR00081">
    <property type="entry name" value="GDHRDH"/>
</dbReference>
<evidence type="ECO:0000256" key="1">
    <source>
        <dbReference type="RuleBase" id="RU000363"/>
    </source>
</evidence>
<feature type="compositionally biased region" description="Polar residues" evidence="2">
    <location>
        <begin position="280"/>
        <end position="291"/>
    </location>
</feature>
<evidence type="ECO:0000313" key="3">
    <source>
        <dbReference type="EMBL" id="MBB5777822.1"/>
    </source>
</evidence>
<dbReference type="PANTHER" id="PTHR43313:SF1">
    <property type="entry name" value="3BETA-HYDROXYSTEROID DEHYDROGENASE DHS-16"/>
    <property type="match status" value="1"/>
</dbReference>
<evidence type="ECO:0000313" key="4">
    <source>
        <dbReference type="Proteomes" id="UP000579153"/>
    </source>
</evidence>